<evidence type="ECO:0000313" key="3">
    <source>
        <dbReference type="EMBL" id="CEM44765.1"/>
    </source>
</evidence>
<accession>A0A0G4HL15</accession>
<dbReference type="AlphaFoldDB" id="A0A0G4HL15"/>
<feature type="compositionally biased region" description="Basic and acidic residues" evidence="1">
    <location>
        <begin position="77"/>
        <end position="93"/>
    </location>
</feature>
<name>A0A0G4HL15_9ALVE</name>
<feature type="region of interest" description="Disordered" evidence="1">
    <location>
        <begin position="70"/>
        <end position="93"/>
    </location>
</feature>
<evidence type="ECO:0000256" key="1">
    <source>
        <dbReference type="SAM" id="MobiDB-lite"/>
    </source>
</evidence>
<dbReference type="EMBL" id="CDMZ01003008">
    <property type="protein sequence ID" value="CEM44765.1"/>
    <property type="molecule type" value="Genomic_DNA"/>
</dbReference>
<reference evidence="3" key="1">
    <citation type="submission" date="2014-11" db="EMBL/GenBank/DDBJ databases">
        <authorList>
            <person name="Otto D Thomas"/>
            <person name="Naeem Raeece"/>
        </authorList>
    </citation>
    <scope>NUCLEOTIDE SEQUENCE</scope>
</reference>
<keyword evidence="2" id="KW-0812">Transmembrane</keyword>
<dbReference type="VEuPathDB" id="CryptoDB:Cvel_7283"/>
<gene>
    <name evidence="3" type="ORF">Cvel_7283</name>
</gene>
<sequence length="93" mass="10535">MFRSACRRLSQVTVPIPTAPKGTGVVFHGQMQTPPFKLDHPTFFLMWFAGLAGAFSGNAFYKSFVMRQNPPNPPRYPNERPPDKHINTVEEDD</sequence>
<keyword evidence="2" id="KW-0472">Membrane</keyword>
<organism evidence="3">
    <name type="scientific">Chromera velia CCMP2878</name>
    <dbReference type="NCBI Taxonomy" id="1169474"/>
    <lineage>
        <taxon>Eukaryota</taxon>
        <taxon>Sar</taxon>
        <taxon>Alveolata</taxon>
        <taxon>Colpodellida</taxon>
        <taxon>Chromeraceae</taxon>
        <taxon>Chromera</taxon>
    </lineage>
</organism>
<keyword evidence="2" id="KW-1133">Transmembrane helix</keyword>
<protein>
    <submittedName>
        <fullName evidence="3">Uncharacterized protein</fullName>
    </submittedName>
</protein>
<proteinExistence type="predicted"/>
<evidence type="ECO:0000256" key="2">
    <source>
        <dbReference type="SAM" id="Phobius"/>
    </source>
</evidence>
<feature type="transmembrane region" description="Helical" evidence="2">
    <location>
        <begin position="43"/>
        <end position="61"/>
    </location>
</feature>